<name>A0A6J6BTU2_9ZZZZ</name>
<evidence type="ECO:0000256" key="1">
    <source>
        <dbReference type="ARBA" id="ARBA00010638"/>
    </source>
</evidence>
<evidence type="ECO:0000313" key="4">
    <source>
        <dbReference type="EMBL" id="CAB4542124.1"/>
    </source>
</evidence>
<sequence>MTTRDDKAELRAFVRLTRAARSTEELASASDDFEQFLVHLADQYGWRRIAAFIPTPTEPPIARGINTLVLDGVSVIVPVSAADGLLDWLELGPDTIWSTANDSMGMPIPSTGANASPSNLDAVLIPAAAVDRDGNRLGWGKGFYDRFLASVEGKPLLIAVVFDSDCVVEVPTDEHDAPVGAILTETEISFTQ</sequence>
<dbReference type="PANTHER" id="PTHR23407:SF1">
    <property type="entry name" value="5-FORMYLTETRAHYDROFOLATE CYCLO-LIGASE"/>
    <property type="match status" value="1"/>
</dbReference>
<dbReference type="GO" id="GO:0035999">
    <property type="term" value="P:tetrahydrofolate interconversion"/>
    <property type="evidence" value="ECO:0007669"/>
    <property type="project" value="TreeGrafter"/>
</dbReference>
<dbReference type="AlphaFoldDB" id="A0A6J6BTU2"/>
<dbReference type="Gene3D" id="3.40.50.10420">
    <property type="entry name" value="NagB/RpiA/CoA transferase-like"/>
    <property type="match status" value="1"/>
</dbReference>
<dbReference type="EMBL" id="CAEZSG010000125">
    <property type="protein sequence ID" value="CAB4542124.1"/>
    <property type="molecule type" value="Genomic_DNA"/>
</dbReference>
<evidence type="ECO:0000256" key="3">
    <source>
        <dbReference type="ARBA" id="ARBA00022840"/>
    </source>
</evidence>
<keyword evidence="2" id="KW-0547">Nucleotide-binding</keyword>
<dbReference type="InterPro" id="IPR024185">
    <property type="entry name" value="FTHF_cligase-like_sf"/>
</dbReference>
<keyword evidence="3" id="KW-0067">ATP-binding</keyword>
<evidence type="ECO:0000256" key="2">
    <source>
        <dbReference type="ARBA" id="ARBA00022741"/>
    </source>
</evidence>
<proteinExistence type="inferred from homology"/>
<dbReference type="SUPFAM" id="SSF100950">
    <property type="entry name" value="NagB/RpiA/CoA transferase-like"/>
    <property type="match status" value="1"/>
</dbReference>
<protein>
    <submittedName>
        <fullName evidence="4">Unannotated protein</fullName>
    </submittedName>
</protein>
<dbReference type="GO" id="GO:0005524">
    <property type="term" value="F:ATP binding"/>
    <property type="evidence" value="ECO:0007669"/>
    <property type="project" value="UniProtKB-KW"/>
</dbReference>
<organism evidence="4">
    <name type="scientific">freshwater metagenome</name>
    <dbReference type="NCBI Taxonomy" id="449393"/>
    <lineage>
        <taxon>unclassified sequences</taxon>
        <taxon>metagenomes</taxon>
        <taxon>ecological metagenomes</taxon>
    </lineage>
</organism>
<dbReference type="InterPro" id="IPR002698">
    <property type="entry name" value="FTHF_cligase"/>
</dbReference>
<reference evidence="4" key="1">
    <citation type="submission" date="2020-05" db="EMBL/GenBank/DDBJ databases">
        <authorList>
            <person name="Chiriac C."/>
            <person name="Salcher M."/>
            <person name="Ghai R."/>
            <person name="Kavagutti S V."/>
        </authorList>
    </citation>
    <scope>NUCLEOTIDE SEQUENCE</scope>
</reference>
<gene>
    <name evidence="4" type="ORF">UFOPK1413_00785</name>
</gene>
<dbReference type="GO" id="GO:0009396">
    <property type="term" value="P:folic acid-containing compound biosynthetic process"/>
    <property type="evidence" value="ECO:0007669"/>
    <property type="project" value="TreeGrafter"/>
</dbReference>
<dbReference type="InterPro" id="IPR037171">
    <property type="entry name" value="NagB/RpiA_transferase-like"/>
</dbReference>
<dbReference type="GO" id="GO:0030272">
    <property type="term" value="F:5-formyltetrahydrofolate cyclo-ligase activity"/>
    <property type="evidence" value="ECO:0007669"/>
    <property type="project" value="TreeGrafter"/>
</dbReference>
<dbReference type="PIRSF" id="PIRSF006806">
    <property type="entry name" value="FTHF_cligase"/>
    <property type="match status" value="1"/>
</dbReference>
<comment type="similarity">
    <text evidence="1">Belongs to the 5-formyltetrahydrofolate cyclo-ligase family.</text>
</comment>
<accession>A0A6J6BTU2</accession>
<dbReference type="Pfam" id="PF01812">
    <property type="entry name" value="5-FTHF_cyc-lig"/>
    <property type="match status" value="1"/>
</dbReference>
<dbReference type="NCBIfam" id="TIGR02727">
    <property type="entry name" value="MTHFS_bact"/>
    <property type="match status" value="1"/>
</dbReference>
<dbReference type="PANTHER" id="PTHR23407">
    <property type="entry name" value="ATPASE INHIBITOR/5-FORMYLTETRAHYDROFOLATE CYCLO-LIGASE"/>
    <property type="match status" value="1"/>
</dbReference>